<dbReference type="EMBL" id="CM047587">
    <property type="protein sequence ID" value="KAI9907897.1"/>
    <property type="molecule type" value="Genomic_DNA"/>
</dbReference>
<evidence type="ECO:0000313" key="1">
    <source>
        <dbReference type="EMBL" id="KAI9907897.1"/>
    </source>
</evidence>
<organism evidence="1 2">
    <name type="scientific">Peronosclerospora sorghi</name>
    <dbReference type="NCBI Taxonomy" id="230839"/>
    <lineage>
        <taxon>Eukaryota</taxon>
        <taxon>Sar</taxon>
        <taxon>Stramenopiles</taxon>
        <taxon>Oomycota</taxon>
        <taxon>Peronosporomycetes</taxon>
        <taxon>Peronosporales</taxon>
        <taxon>Peronosporaceae</taxon>
        <taxon>Peronosclerospora</taxon>
    </lineage>
</organism>
<accession>A0ACC0VN32</accession>
<keyword evidence="2" id="KW-1185">Reference proteome</keyword>
<sequence>MPTVYVGTYTRKEGHVDGHAKGIYAYSFDDRTGALELLKVTEGAGINPSYVMGTESMLYAVNECNEASALRPGHETGFVTAYKMKEQGDLVPLSLHETFVYAATRFSDTITVYKISADTRLELVEYVSTRGKTLRDILLYKDFLLAVNQDTSSLDVYRADPETGKLTYTGHSIASRATDLLFFAVAVVVVVAVVMAVLAQLVAKASALSPGKLTMSLMSWLAFWQSPRRLLDSTVSLSLL</sequence>
<reference evidence="1 2" key="1">
    <citation type="journal article" date="2022" name="bioRxiv">
        <title>The genome of the oomycete Peronosclerospora sorghi, a cosmopolitan pathogen of maize and sorghum, is inflated with dispersed pseudogenes.</title>
        <authorList>
            <person name="Fletcher K."/>
            <person name="Martin F."/>
            <person name="Isakeit T."/>
            <person name="Cavanaugh K."/>
            <person name="Magill C."/>
            <person name="Michelmore R."/>
        </authorList>
    </citation>
    <scope>NUCLEOTIDE SEQUENCE [LARGE SCALE GENOMIC DNA]</scope>
    <source>
        <strain evidence="1">P6</strain>
    </source>
</reference>
<proteinExistence type="predicted"/>
<comment type="caution">
    <text evidence="1">The sequence shown here is derived from an EMBL/GenBank/DDBJ whole genome shotgun (WGS) entry which is preliminary data.</text>
</comment>
<evidence type="ECO:0000313" key="2">
    <source>
        <dbReference type="Proteomes" id="UP001163321"/>
    </source>
</evidence>
<dbReference type="Proteomes" id="UP001163321">
    <property type="component" value="Chromosome 8"/>
</dbReference>
<protein>
    <submittedName>
        <fullName evidence="1">Uncharacterized protein</fullName>
    </submittedName>
</protein>
<gene>
    <name evidence="1" type="ORF">PsorP6_003327</name>
</gene>
<name>A0ACC0VN32_9STRA</name>